<evidence type="ECO:0000313" key="3">
    <source>
        <dbReference type="Proteomes" id="UP000516422"/>
    </source>
</evidence>
<sequence>MAKNTNDRAAWVEAQADALYEAFLAKEAAAQASSTSTTTDTTTVQGDRHGITGGTHHGDLYFDYKG</sequence>
<gene>
    <name evidence="2" type="ORF">HEP81_08126</name>
</gene>
<evidence type="ECO:0000256" key="1">
    <source>
        <dbReference type="SAM" id="MobiDB-lite"/>
    </source>
</evidence>
<dbReference type="Proteomes" id="UP000516422">
    <property type="component" value="Plasmid pSGRIFU3"/>
</dbReference>
<accession>A0A7H1QDH4</accession>
<evidence type="ECO:0000313" key="2">
    <source>
        <dbReference type="EMBL" id="QNT98354.1"/>
    </source>
</evidence>
<organism evidence="2 3">
    <name type="scientific">Streptomyces griseofuscus</name>
    <dbReference type="NCBI Taxonomy" id="146922"/>
    <lineage>
        <taxon>Bacteria</taxon>
        <taxon>Bacillati</taxon>
        <taxon>Actinomycetota</taxon>
        <taxon>Actinomycetes</taxon>
        <taxon>Kitasatosporales</taxon>
        <taxon>Streptomycetaceae</taxon>
        <taxon>Streptomyces</taxon>
    </lineage>
</organism>
<name>A0A7H1QDH4_9ACTN</name>
<feature type="region of interest" description="Disordered" evidence="1">
    <location>
        <begin position="31"/>
        <end position="57"/>
    </location>
</feature>
<dbReference type="AlphaFoldDB" id="A0A7H1QDH4"/>
<dbReference type="KEGG" id="sgf:HEP81_08126"/>
<keyword evidence="2" id="KW-0614">Plasmid</keyword>
<reference evidence="2 3" key="1">
    <citation type="submission" date="2020-04" db="EMBL/GenBank/DDBJ databases">
        <title>Characterization and engineering of Streptomyces griseofuscus DSM40191 as a potential heterologous host for expression of BGCs.</title>
        <authorList>
            <person name="Gren T."/>
            <person name="Whitford C.M."/>
            <person name="Mohite O.S."/>
            <person name="Joergensen T.S."/>
            <person name="Nielsen J.B."/>
            <person name="Lee S.Y."/>
            <person name="Weber T."/>
        </authorList>
    </citation>
    <scope>NUCLEOTIDE SEQUENCE [LARGE SCALE GENOMIC DNA]</scope>
    <source>
        <strain evidence="2 3">DSM 40191</strain>
        <plasmid evidence="2 3">pSGRIFU3</plasmid>
    </source>
</reference>
<dbReference type="GeneID" id="91467590"/>
<protein>
    <submittedName>
        <fullName evidence="2">Uncharacterized protein</fullName>
    </submittedName>
</protein>
<geneLocation type="plasmid" evidence="2 3">
    <name>pSGRIFU3</name>
</geneLocation>
<feature type="compositionally biased region" description="Basic and acidic residues" evidence="1">
    <location>
        <begin position="46"/>
        <end position="57"/>
    </location>
</feature>
<proteinExistence type="predicted"/>
<dbReference type="RefSeq" id="WP_037664065.1">
    <property type="nucleotide sequence ID" value="NZ_CP051009.1"/>
</dbReference>
<dbReference type="EMBL" id="CP051009">
    <property type="protein sequence ID" value="QNT98354.1"/>
    <property type="molecule type" value="Genomic_DNA"/>
</dbReference>
<feature type="compositionally biased region" description="Low complexity" evidence="1">
    <location>
        <begin position="31"/>
        <end position="43"/>
    </location>
</feature>